<evidence type="ECO:0000259" key="2">
    <source>
        <dbReference type="Pfam" id="PF02357"/>
    </source>
</evidence>
<dbReference type="InterPro" id="IPR006645">
    <property type="entry name" value="NGN-like_dom"/>
</dbReference>
<keyword evidence="1" id="KW-0804">Transcription</keyword>
<dbReference type="AlphaFoldDB" id="A0A921LCR0"/>
<organism evidence="3 4">
    <name type="scientific">Mediterranea massiliensis</name>
    <dbReference type="NCBI Taxonomy" id="1841865"/>
    <lineage>
        <taxon>Bacteria</taxon>
        <taxon>Pseudomonadati</taxon>
        <taxon>Bacteroidota</taxon>
        <taxon>Bacteroidia</taxon>
        <taxon>Bacteroidales</taxon>
        <taxon>Bacteroidaceae</taxon>
        <taxon>Mediterranea</taxon>
    </lineage>
</organism>
<evidence type="ECO:0000256" key="1">
    <source>
        <dbReference type="ARBA" id="ARBA00023163"/>
    </source>
</evidence>
<dbReference type="GO" id="GO:0006354">
    <property type="term" value="P:DNA-templated transcription elongation"/>
    <property type="evidence" value="ECO:0007669"/>
    <property type="project" value="InterPro"/>
</dbReference>
<sequence length="174" mass="20420">MDDTPQWFVMRDLKRSNAKLPAYRMLEEMNIRCFTPMVTRILVRHGKRERRLLPFLPDLLFVFDTRGTLDPIVGSVPTFQYRYQKGRVPMTVRQADMERFIRAVSATEFPRYYRPDEVTPDMRRRPIRIIGGQLDGMEGHLLSVRGSRVRRLLVELPTVLAASVEVEPDFIQLL</sequence>
<proteinExistence type="predicted"/>
<reference evidence="3" key="2">
    <citation type="submission" date="2021-09" db="EMBL/GenBank/DDBJ databases">
        <authorList>
            <person name="Gilroy R."/>
        </authorList>
    </citation>
    <scope>NUCLEOTIDE SEQUENCE</scope>
    <source>
        <strain evidence="3">CHK55-1828</strain>
    </source>
</reference>
<dbReference type="Pfam" id="PF02357">
    <property type="entry name" value="NusG"/>
    <property type="match status" value="1"/>
</dbReference>
<evidence type="ECO:0000313" key="3">
    <source>
        <dbReference type="EMBL" id="HJF90837.1"/>
    </source>
</evidence>
<accession>A0A921LCR0</accession>
<comment type="caution">
    <text evidence="3">The sequence shown here is derived from an EMBL/GenBank/DDBJ whole genome shotgun (WGS) entry which is preliminary data.</text>
</comment>
<reference evidence="3" key="1">
    <citation type="journal article" date="2021" name="PeerJ">
        <title>Extensive microbial diversity within the chicken gut microbiome revealed by metagenomics and culture.</title>
        <authorList>
            <person name="Gilroy R."/>
            <person name="Ravi A."/>
            <person name="Getino M."/>
            <person name="Pursley I."/>
            <person name="Horton D.L."/>
            <person name="Alikhan N.F."/>
            <person name="Baker D."/>
            <person name="Gharbi K."/>
            <person name="Hall N."/>
            <person name="Watson M."/>
            <person name="Adriaenssens E.M."/>
            <person name="Foster-Nyarko E."/>
            <person name="Jarju S."/>
            <person name="Secka A."/>
            <person name="Antonio M."/>
            <person name="Oren A."/>
            <person name="Chaudhuri R.R."/>
            <person name="La Ragione R."/>
            <person name="Hildebrand F."/>
            <person name="Pallen M.J."/>
        </authorList>
    </citation>
    <scope>NUCLEOTIDE SEQUENCE</scope>
    <source>
        <strain evidence="3">CHK55-1828</strain>
    </source>
</reference>
<gene>
    <name evidence="3" type="ORF">K8W02_00405</name>
</gene>
<dbReference type="Proteomes" id="UP000717835">
    <property type="component" value="Unassembled WGS sequence"/>
</dbReference>
<dbReference type="RefSeq" id="WP_276825602.1">
    <property type="nucleotide sequence ID" value="NZ_DYVX01000003.1"/>
</dbReference>
<dbReference type="SUPFAM" id="SSF82679">
    <property type="entry name" value="N-utilization substance G protein NusG, N-terminal domain"/>
    <property type="match status" value="1"/>
</dbReference>
<feature type="domain" description="NusG-like N-terminal" evidence="2">
    <location>
        <begin position="6"/>
        <end position="100"/>
    </location>
</feature>
<dbReference type="EMBL" id="DYVX01000003">
    <property type="protein sequence ID" value="HJF90837.1"/>
    <property type="molecule type" value="Genomic_DNA"/>
</dbReference>
<evidence type="ECO:0000313" key="4">
    <source>
        <dbReference type="Proteomes" id="UP000717835"/>
    </source>
</evidence>
<dbReference type="Gene3D" id="3.30.70.940">
    <property type="entry name" value="NusG, N-terminal domain"/>
    <property type="match status" value="1"/>
</dbReference>
<protein>
    <submittedName>
        <fullName evidence="3">UpxY family transcription antiterminator</fullName>
    </submittedName>
</protein>
<name>A0A921LCR0_9BACT</name>
<dbReference type="NCBIfam" id="NF033644">
    <property type="entry name" value="antiterm_UpxY"/>
    <property type="match status" value="1"/>
</dbReference>
<dbReference type="InterPro" id="IPR036735">
    <property type="entry name" value="NGN_dom_sf"/>
</dbReference>